<evidence type="ECO:0000313" key="3">
    <source>
        <dbReference type="Proteomes" id="UP000246171"/>
    </source>
</evidence>
<sequence>MVLYLAGQILGGALAGSFGSGQYSVGGCVVDTALVPVREAFRILVYAGRLGGCMYGFLILTVPYSKR</sequence>
<feature type="transmembrane region" description="Helical" evidence="1">
    <location>
        <begin position="43"/>
        <end position="64"/>
    </location>
</feature>
<dbReference type="Proteomes" id="UP000246171">
    <property type="component" value="Unassembled WGS sequence"/>
</dbReference>
<name>A0A317UZX6_ASPEC</name>
<dbReference type="GeneID" id="37053947"/>
<dbReference type="VEuPathDB" id="FungiDB:BO83DRAFT_381429"/>
<gene>
    <name evidence="2" type="ORF">BO83DRAFT_381429</name>
</gene>
<evidence type="ECO:0000256" key="1">
    <source>
        <dbReference type="SAM" id="Phobius"/>
    </source>
</evidence>
<evidence type="ECO:0000313" key="2">
    <source>
        <dbReference type="EMBL" id="PWY65490.1"/>
    </source>
</evidence>
<keyword evidence="1" id="KW-1133">Transmembrane helix</keyword>
<keyword evidence="1" id="KW-0472">Membrane</keyword>
<organism evidence="2 3">
    <name type="scientific">Aspergillus eucalypticola (strain CBS 122712 / IBT 29274)</name>
    <dbReference type="NCBI Taxonomy" id="1448314"/>
    <lineage>
        <taxon>Eukaryota</taxon>
        <taxon>Fungi</taxon>
        <taxon>Dikarya</taxon>
        <taxon>Ascomycota</taxon>
        <taxon>Pezizomycotina</taxon>
        <taxon>Eurotiomycetes</taxon>
        <taxon>Eurotiomycetidae</taxon>
        <taxon>Eurotiales</taxon>
        <taxon>Aspergillaceae</taxon>
        <taxon>Aspergillus</taxon>
        <taxon>Aspergillus subgen. Circumdati</taxon>
    </lineage>
</organism>
<dbReference type="EMBL" id="MSFU01000027">
    <property type="protein sequence ID" value="PWY65490.1"/>
    <property type="molecule type" value="Genomic_DNA"/>
</dbReference>
<reference evidence="2" key="1">
    <citation type="submission" date="2016-12" db="EMBL/GenBank/DDBJ databases">
        <title>The genomes of Aspergillus section Nigri reveals drivers in fungal speciation.</title>
        <authorList>
            <consortium name="DOE Joint Genome Institute"/>
            <person name="Vesth T.C."/>
            <person name="Nybo J."/>
            <person name="Theobald S."/>
            <person name="Brandl J."/>
            <person name="Frisvad J.C."/>
            <person name="Nielsen K.F."/>
            <person name="Lyhne E.K."/>
            <person name="Kogle M.E."/>
            <person name="Kuo A."/>
            <person name="Riley R."/>
            <person name="Clum A."/>
            <person name="Nolan M."/>
            <person name="Lipzen A."/>
            <person name="Salamov A."/>
            <person name="Henrissat B."/>
            <person name="Wiebenga A."/>
            <person name="De vries R.P."/>
            <person name="Grigoriev I.V."/>
            <person name="Mortensen U.H."/>
            <person name="Andersen M.R."/>
            <person name="Baker S.E."/>
        </authorList>
    </citation>
    <scope>NUCLEOTIDE SEQUENCE</scope>
    <source>
        <strain evidence="2">CBS 122712</strain>
    </source>
</reference>
<comment type="caution">
    <text evidence="2">The sequence shown here is derived from an EMBL/GenBank/DDBJ whole genome shotgun (WGS) entry which is preliminary data.</text>
</comment>
<accession>A0A317UZX6</accession>
<keyword evidence="3" id="KW-1185">Reference proteome</keyword>
<dbReference type="RefSeq" id="XP_025384545.1">
    <property type="nucleotide sequence ID" value="XM_025531985.1"/>
</dbReference>
<keyword evidence="1" id="KW-0812">Transmembrane</keyword>
<protein>
    <submittedName>
        <fullName evidence="2">Uncharacterized protein</fullName>
    </submittedName>
</protein>
<proteinExistence type="predicted"/>
<dbReference type="AlphaFoldDB" id="A0A317UZX6"/>